<dbReference type="Proteomes" id="UP000193411">
    <property type="component" value="Unassembled WGS sequence"/>
</dbReference>
<dbReference type="InterPro" id="IPR001563">
    <property type="entry name" value="Peptidase_S10"/>
</dbReference>
<dbReference type="GO" id="GO:0004185">
    <property type="term" value="F:serine-type carboxypeptidase activity"/>
    <property type="evidence" value="ECO:0007669"/>
    <property type="project" value="InterPro"/>
</dbReference>
<dbReference type="EMBL" id="MCFL01000037">
    <property type="protein sequence ID" value="ORZ33249.1"/>
    <property type="molecule type" value="Genomic_DNA"/>
</dbReference>
<dbReference type="OrthoDB" id="443318at2759"/>
<evidence type="ECO:0000313" key="8">
    <source>
        <dbReference type="EMBL" id="ORZ33249.1"/>
    </source>
</evidence>
<dbReference type="Gene3D" id="3.40.50.1820">
    <property type="entry name" value="alpha/beta hydrolase"/>
    <property type="match status" value="1"/>
</dbReference>
<organism evidence="8 9">
    <name type="scientific">Catenaria anguillulae PL171</name>
    <dbReference type="NCBI Taxonomy" id="765915"/>
    <lineage>
        <taxon>Eukaryota</taxon>
        <taxon>Fungi</taxon>
        <taxon>Fungi incertae sedis</taxon>
        <taxon>Blastocladiomycota</taxon>
        <taxon>Blastocladiomycetes</taxon>
        <taxon>Blastocladiales</taxon>
        <taxon>Catenariaceae</taxon>
        <taxon>Catenaria</taxon>
    </lineage>
</organism>
<dbReference type="PRINTS" id="PR00724">
    <property type="entry name" value="CRBOXYPTASEC"/>
</dbReference>
<dbReference type="STRING" id="765915.A0A1Y2HFC4"/>
<keyword evidence="9" id="KW-1185">Reference proteome</keyword>
<evidence type="ECO:0000256" key="7">
    <source>
        <dbReference type="SAM" id="SignalP"/>
    </source>
</evidence>
<dbReference type="AlphaFoldDB" id="A0A1Y2HFC4"/>
<dbReference type="PANTHER" id="PTHR11802:SF3">
    <property type="entry name" value="RETINOID-INDUCIBLE SERINE CARBOXYPEPTIDASE"/>
    <property type="match status" value="1"/>
</dbReference>
<feature type="chain" id="PRO_5013118919" evidence="7">
    <location>
        <begin position="18"/>
        <end position="555"/>
    </location>
</feature>
<evidence type="ECO:0000256" key="2">
    <source>
        <dbReference type="ARBA" id="ARBA00022645"/>
    </source>
</evidence>
<feature type="signal peptide" evidence="7">
    <location>
        <begin position="1"/>
        <end position="17"/>
    </location>
</feature>
<keyword evidence="5 8" id="KW-0378">Hydrolase</keyword>
<name>A0A1Y2HFC4_9FUNG</name>
<keyword evidence="4 7" id="KW-0732">Signal</keyword>
<keyword evidence="6" id="KW-0325">Glycoprotein</keyword>
<evidence type="ECO:0000256" key="4">
    <source>
        <dbReference type="ARBA" id="ARBA00022729"/>
    </source>
</evidence>
<comment type="caution">
    <text evidence="8">The sequence shown here is derived from an EMBL/GenBank/DDBJ whole genome shotgun (WGS) entry which is preliminary data.</text>
</comment>
<protein>
    <submittedName>
        <fullName evidence="8">Alpha/Beta hydrolase protein</fullName>
    </submittedName>
</protein>
<keyword evidence="3" id="KW-0645">Protease</keyword>
<comment type="similarity">
    <text evidence="1">Belongs to the peptidase S10 family.</text>
</comment>
<dbReference type="InterPro" id="IPR029058">
    <property type="entry name" value="AB_hydrolase_fold"/>
</dbReference>
<dbReference type="GO" id="GO:0006508">
    <property type="term" value="P:proteolysis"/>
    <property type="evidence" value="ECO:0007669"/>
    <property type="project" value="UniProtKB-KW"/>
</dbReference>
<proteinExistence type="inferred from homology"/>
<accession>A0A1Y2HFC4</accession>
<evidence type="ECO:0000256" key="6">
    <source>
        <dbReference type="ARBA" id="ARBA00023180"/>
    </source>
</evidence>
<evidence type="ECO:0000256" key="1">
    <source>
        <dbReference type="ARBA" id="ARBA00009431"/>
    </source>
</evidence>
<dbReference type="Pfam" id="PF00450">
    <property type="entry name" value="Peptidase_S10"/>
    <property type="match status" value="1"/>
</dbReference>
<reference evidence="8 9" key="1">
    <citation type="submission" date="2016-07" db="EMBL/GenBank/DDBJ databases">
        <title>Pervasive Adenine N6-methylation of Active Genes in Fungi.</title>
        <authorList>
            <consortium name="DOE Joint Genome Institute"/>
            <person name="Mondo S.J."/>
            <person name="Dannebaum R.O."/>
            <person name="Kuo R.C."/>
            <person name="Labutti K."/>
            <person name="Haridas S."/>
            <person name="Kuo A."/>
            <person name="Salamov A."/>
            <person name="Ahrendt S.R."/>
            <person name="Lipzen A."/>
            <person name="Sullivan W."/>
            <person name="Andreopoulos W.B."/>
            <person name="Clum A."/>
            <person name="Lindquist E."/>
            <person name="Daum C."/>
            <person name="Ramamoorthy G.K."/>
            <person name="Gryganskyi A."/>
            <person name="Culley D."/>
            <person name="Magnuson J.K."/>
            <person name="James T.Y."/>
            <person name="O'Malley M.A."/>
            <person name="Stajich J.E."/>
            <person name="Spatafora J.W."/>
            <person name="Visel A."/>
            <person name="Grigoriev I.V."/>
        </authorList>
    </citation>
    <scope>NUCLEOTIDE SEQUENCE [LARGE SCALE GENOMIC DNA]</scope>
    <source>
        <strain evidence="8 9">PL171</strain>
    </source>
</reference>
<evidence type="ECO:0000313" key="9">
    <source>
        <dbReference type="Proteomes" id="UP000193411"/>
    </source>
</evidence>
<evidence type="ECO:0000256" key="5">
    <source>
        <dbReference type="ARBA" id="ARBA00022801"/>
    </source>
</evidence>
<evidence type="ECO:0000256" key="3">
    <source>
        <dbReference type="ARBA" id="ARBA00022670"/>
    </source>
</evidence>
<keyword evidence="2" id="KW-0121">Carboxypeptidase</keyword>
<sequence>MAGPLALLALLTAYLLAASSNPATATATGPSAANLFSSSFGHAPNDQHAALSASRALTHQQPAVSSRIIPPFYLRRSSPSSSDSLLSAASAAAPKTYGPRPPVFGTKDAYRVNNLPGVDLRSDEYTLYAGHIAVDDKNSTLYFMYFERVRKSKDVIVWLNGGPGSSSLFGQFAENGPLFADGTTNQIQHNPYGWHKAGNALFLEQPAGVGYAHVDSDAAVVTSNHQVGEHFWAFTQQFERLFGKQHHHPGHASRSTFKWWITGESFAGTFIPYIATHILDHNQALATGEVKLRLAGVAIGNGWFESPVSEPVNYVDFMDKEGLLVDPAWRAKLLDMRTGCYKELLSIDWDGHPGDRPFDGLKQCRGINEVLGNQTLVLEVSGGKTALPTWYDVRVTKPGSPDPTDASAGVAAAYLDRADVKLALHAGTDKKWKQFNEVVNRNLWFNNDLPSVRLLPGIVDAGVKVLVYNGDRDFICNYVGAENMLDTYLAWGRHHKKIGFGKTQQWKRFGPKGFGKMKRARGLTYVRVFEAGHMVPFNQPEGSLEMIVAFVRGKL</sequence>
<dbReference type="PANTHER" id="PTHR11802">
    <property type="entry name" value="SERINE PROTEASE FAMILY S10 SERINE CARBOXYPEPTIDASE"/>
    <property type="match status" value="1"/>
</dbReference>
<gene>
    <name evidence="8" type="ORF">BCR44DRAFT_1501369</name>
</gene>
<dbReference type="SUPFAM" id="SSF53474">
    <property type="entry name" value="alpha/beta-Hydrolases"/>
    <property type="match status" value="1"/>
</dbReference>